<dbReference type="Proteomes" id="UP000596661">
    <property type="component" value="Chromosome 1"/>
</dbReference>
<accession>A0A803QVJ8</accession>
<protein>
    <submittedName>
        <fullName evidence="2">Uncharacterized protein</fullName>
    </submittedName>
</protein>
<keyword evidence="1" id="KW-0472">Membrane</keyword>
<feature type="transmembrane region" description="Helical" evidence="1">
    <location>
        <begin position="30"/>
        <end position="53"/>
    </location>
</feature>
<dbReference type="Gramene" id="novel_model_1902_5bd9a17a">
    <property type="protein sequence ID" value="cds.novel_model_1902_5bd9a17a"/>
    <property type="gene ID" value="novel_gene_1040_5bd9a17a"/>
</dbReference>
<organism evidence="2 3">
    <name type="scientific">Cannabis sativa</name>
    <name type="common">Hemp</name>
    <name type="synonym">Marijuana</name>
    <dbReference type="NCBI Taxonomy" id="3483"/>
    <lineage>
        <taxon>Eukaryota</taxon>
        <taxon>Viridiplantae</taxon>
        <taxon>Streptophyta</taxon>
        <taxon>Embryophyta</taxon>
        <taxon>Tracheophyta</taxon>
        <taxon>Spermatophyta</taxon>
        <taxon>Magnoliopsida</taxon>
        <taxon>eudicotyledons</taxon>
        <taxon>Gunneridae</taxon>
        <taxon>Pentapetalae</taxon>
        <taxon>rosids</taxon>
        <taxon>fabids</taxon>
        <taxon>Rosales</taxon>
        <taxon>Cannabaceae</taxon>
        <taxon>Cannabis</taxon>
    </lineage>
</organism>
<name>A0A803QVJ8_CANSA</name>
<reference evidence="2" key="2">
    <citation type="submission" date="2021-03" db="UniProtKB">
        <authorList>
            <consortium name="EnsemblPlants"/>
        </authorList>
    </citation>
    <scope>IDENTIFICATION</scope>
</reference>
<proteinExistence type="predicted"/>
<dbReference type="EMBL" id="UZAU01000058">
    <property type="status" value="NOT_ANNOTATED_CDS"/>
    <property type="molecule type" value="Genomic_DNA"/>
</dbReference>
<keyword evidence="3" id="KW-1185">Reference proteome</keyword>
<sequence>MELLNRKESYLRDSLDYEAPFIFYIHFRNIILYIIFIYSILPLVGNLSILTLYKLTHKSVRDGQF</sequence>
<reference evidence="2" key="1">
    <citation type="submission" date="2018-11" db="EMBL/GenBank/DDBJ databases">
        <authorList>
            <person name="Grassa J C."/>
        </authorList>
    </citation>
    <scope>NUCLEOTIDE SEQUENCE [LARGE SCALE GENOMIC DNA]</scope>
</reference>
<evidence type="ECO:0000313" key="3">
    <source>
        <dbReference type="Proteomes" id="UP000596661"/>
    </source>
</evidence>
<evidence type="ECO:0000256" key="1">
    <source>
        <dbReference type="SAM" id="Phobius"/>
    </source>
</evidence>
<dbReference type="AlphaFoldDB" id="A0A803QVJ8"/>
<dbReference type="EnsemblPlants" id="novel_model_1902_5bd9a17a">
    <property type="protein sequence ID" value="cds.novel_model_1902_5bd9a17a"/>
    <property type="gene ID" value="novel_gene_1040_5bd9a17a"/>
</dbReference>
<evidence type="ECO:0000313" key="2">
    <source>
        <dbReference type="EnsemblPlants" id="cds.novel_model_1902_5bd9a17a"/>
    </source>
</evidence>
<keyword evidence="1" id="KW-1133">Transmembrane helix</keyword>
<keyword evidence="1" id="KW-0812">Transmembrane</keyword>